<dbReference type="EMBL" id="DF238840">
    <property type="protein sequence ID" value="GAF25374.1"/>
    <property type="molecule type" value="Genomic_DNA"/>
</dbReference>
<name>A0A0S6UCL8_NEOTH</name>
<protein>
    <submittedName>
        <fullName evidence="1">Uncharacterized protein</fullName>
    </submittedName>
</protein>
<dbReference type="AlphaFoldDB" id="A0A0S6UCL8"/>
<accession>A0A0S6UCL8</accession>
<proteinExistence type="predicted"/>
<evidence type="ECO:0000313" key="1">
    <source>
        <dbReference type="EMBL" id="GAF25374.1"/>
    </source>
</evidence>
<sequence length="74" mass="8318">MPLPLLLETPQLTLDDFYLQLIGRPAYFPHWYLKAAGNLLGYGAGQLAAVAGRCFFYRRSNGVLVDHDKKPPLK</sequence>
<gene>
    <name evidence="1" type="ORF">MTY_0707</name>
</gene>
<dbReference type="Proteomes" id="UP000063718">
    <property type="component" value="Unassembled WGS sequence"/>
</dbReference>
<organism evidence="1">
    <name type="scientific">Moorella thermoacetica Y72</name>
    <dbReference type="NCBI Taxonomy" id="1325331"/>
    <lineage>
        <taxon>Bacteria</taxon>
        <taxon>Bacillati</taxon>
        <taxon>Bacillota</taxon>
        <taxon>Clostridia</taxon>
        <taxon>Neomoorellales</taxon>
        <taxon>Neomoorellaceae</taxon>
        <taxon>Neomoorella</taxon>
    </lineage>
</organism>
<reference evidence="1" key="1">
    <citation type="journal article" date="2014" name="Gene">
        <title>Genome-guided analysis of transformation efficiency and carbon dioxide assimilation by Moorella thermoacetica Y72.</title>
        <authorList>
            <person name="Tsukahara K."/>
            <person name="Kita A."/>
            <person name="Nakashimada Y."/>
            <person name="Hoshino T."/>
            <person name="Murakami K."/>
        </authorList>
    </citation>
    <scope>NUCLEOTIDE SEQUENCE [LARGE SCALE GENOMIC DNA]</scope>
    <source>
        <strain evidence="1">Y72</strain>
    </source>
</reference>